<dbReference type="Proteomes" id="UP000777438">
    <property type="component" value="Unassembled WGS sequence"/>
</dbReference>
<sequence length="348" mass="38635">MDPFEDPDLFVIDDDELVQLTGNSANRDVNAPPPRQRSPLHLPGQQPYQGPPPRRPRRNERSTQTQTDSSVIDLTAEPDSPVRERRSTASASHGSRNPRRTNSQRISPPRLARSDSTFFTPVTGVIDLTADSPEESRPSNSTRSRSGRHHHSRHNIRPNPDELIELEIISSISRQEPNFTLLSRRFAGVFGPVIGFPPQLDISRPAFAPRPPSPKPPMEPVPPTREGFTRDTCADPEKASENIVICPACEEELAYDPSDAVTHTSPSGGRKRKRAPGEHHFWALKKCGHVYCADCFDNRRPTKANPEGAGFRPPDGKVPYNAISDLRCAVDGCETKITNKAEWVGIFL</sequence>
<feature type="region of interest" description="Disordered" evidence="1">
    <location>
        <begin position="1"/>
        <end position="159"/>
    </location>
</feature>
<dbReference type="PANTHER" id="PTHR28042:SF1">
    <property type="entry name" value="E3 UBIQUITIN-PROTEIN LIGASE COMPLEX SLX5-SLX8 SUBUNIT SLX5"/>
    <property type="match status" value="1"/>
</dbReference>
<evidence type="ECO:0008006" key="4">
    <source>
        <dbReference type="Google" id="ProtNLM"/>
    </source>
</evidence>
<feature type="compositionally biased region" description="Polar residues" evidence="1">
    <location>
        <begin position="88"/>
        <end position="106"/>
    </location>
</feature>
<accession>A0A9P8WA83</accession>
<evidence type="ECO:0000313" key="2">
    <source>
        <dbReference type="EMBL" id="KAH6892399.1"/>
    </source>
</evidence>
<name>A0A9P8WA83_9HYPO</name>
<feature type="compositionally biased region" description="Basic residues" evidence="1">
    <location>
        <begin position="145"/>
        <end position="156"/>
    </location>
</feature>
<dbReference type="EMBL" id="JAGPYM010000007">
    <property type="protein sequence ID" value="KAH6892399.1"/>
    <property type="molecule type" value="Genomic_DNA"/>
</dbReference>
<evidence type="ECO:0000256" key="1">
    <source>
        <dbReference type="SAM" id="MobiDB-lite"/>
    </source>
</evidence>
<proteinExistence type="predicted"/>
<dbReference type="OrthoDB" id="2398441at2759"/>
<feature type="region of interest" description="Disordered" evidence="1">
    <location>
        <begin position="201"/>
        <end position="233"/>
    </location>
</feature>
<gene>
    <name evidence="2" type="ORF">B0T10DRAFT_294226</name>
</gene>
<dbReference type="InterPro" id="IPR038886">
    <property type="entry name" value="E3_SLX5/Rfp1"/>
</dbReference>
<dbReference type="GO" id="GO:0004842">
    <property type="term" value="F:ubiquitin-protein transferase activity"/>
    <property type="evidence" value="ECO:0007669"/>
    <property type="project" value="TreeGrafter"/>
</dbReference>
<dbReference type="AlphaFoldDB" id="A0A9P8WA83"/>
<feature type="compositionally biased region" description="Pro residues" evidence="1">
    <location>
        <begin position="208"/>
        <end position="223"/>
    </location>
</feature>
<keyword evidence="3" id="KW-1185">Reference proteome</keyword>
<dbReference type="PANTHER" id="PTHR28042">
    <property type="entry name" value="E3 UBIQUITIN-PROTEIN LIGASE COMPLEX SLX5-SLX8 SUBUNIT SLX5"/>
    <property type="match status" value="1"/>
</dbReference>
<feature type="compositionally biased region" description="Polar residues" evidence="1">
    <location>
        <begin position="62"/>
        <end position="72"/>
    </location>
</feature>
<comment type="caution">
    <text evidence="2">The sequence shown here is derived from an EMBL/GenBank/DDBJ whole genome shotgun (WGS) entry which is preliminary data.</text>
</comment>
<reference evidence="2 3" key="1">
    <citation type="journal article" date="2021" name="Nat. Commun.">
        <title>Genetic determinants of endophytism in the Arabidopsis root mycobiome.</title>
        <authorList>
            <person name="Mesny F."/>
            <person name="Miyauchi S."/>
            <person name="Thiergart T."/>
            <person name="Pickel B."/>
            <person name="Atanasova L."/>
            <person name="Karlsson M."/>
            <person name="Huettel B."/>
            <person name="Barry K.W."/>
            <person name="Haridas S."/>
            <person name="Chen C."/>
            <person name="Bauer D."/>
            <person name="Andreopoulos W."/>
            <person name="Pangilinan J."/>
            <person name="LaButti K."/>
            <person name="Riley R."/>
            <person name="Lipzen A."/>
            <person name="Clum A."/>
            <person name="Drula E."/>
            <person name="Henrissat B."/>
            <person name="Kohler A."/>
            <person name="Grigoriev I.V."/>
            <person name="Martin F.M."/>
            <person name="Hacquard S."/>
        </authorList>
    </citation>
    <scope>NUCLEOTIDE SEQUENCE [LARGE SCALE GENOMIC DNA]</scope>
    <source>
        <strain evidence="2 3">MPI-CAGE-CH-0241</strain>
    </source>
</reference>
<evidence type="ECO:0000313" key="3">
    <source>
        <dbReference type="Proteomes" id="UP000777438"/>
    </source>
</evidence>
<dbReference type="GO" id="GO:0033768">
    <property type="term" value="C:SUMO-targeted ubiquitin ligase complex"/>
    <property type="evidence" value="ECO:0007669"/>
    <property type="project" value="TreeGrafter"/>
</dbReference>
<protein>
    <recommendedName>
        <fullName evidence="4">Cell cycle control protein</fullName>
    </recommendedName>
</protein>
<feature type="compositionally biased region" description="Acidic residues" evidence="1">
    <location>
        <begin position="1"/>
        <end position="17"/>
    </location>
</feature>
<organism evidence="2 3">
    <name type="scientific">Thelonectria olida</name>
    <dbReference type="NCBI Taxonomy" id="1576542"/>
    <lineage>
        <taxon>Eukaryota</taxon>
        <taxon>Fungi</taxon>
        <taxon>Dikarya</taxon>
        <taxon>Ascomycota</taxon>
        <taxon>Pezizomycotina</taxon>
        <taxon>Sordariomycetes</taxon>
        <taxon>Hypocreomycetidae</taxon>
        <taxon>Hypocreales</taxon>
        <taxon>Nectriaceae</taxon>
        <taxon>Thelonectria</taxon>
    </lineage>
</organism>